<feature type="chain" id="PRO_5042985543" evidence="2">
    <location>
        <begin position="27"/>
        <end position="170"/>
    </location>
</feature>
<comment type="caution">
    <text evidence="3">The sequence shown here is derived from an EMBL/GenBank/DDBJ whole genome shotgun (WGS) entry which is preliminary data.</text>
</comment>
<organism evidence="3 4">
    <name type="scientific">Tilletia horrida</name>
    <dbReference type="NCBI Taxonomy" id="155126"/>
    <lineage>
        <taxon>Eukaryota</taxon>
        <taxon>Fungi</taxon>
        <taxon>Dikarya</taxon>
        <taxon>Basidiomycota</taxon>
        <taxon>Ustilaginomycotina</taxon>
        <taxon>Exobasidiomycetes</taxon>
        <taxon>Tilletiales</taxon>
        <taxon>Tilletiaceae</taxon>
        <taxon>Tilletia</taxon>
    </lineage>
</organism>
<dbReference type="AlphaFoldDB" id="A0AAN6GIR6"/>
<keyword evidence="2" id="KW-0732">Signal</keyword>
<sequence length="170" mass="16096">MRTSNFHTYTAAAALLLALASVHVAAQVAGDIATSTDVAGNLYTGTIAADGTVPSYTPVTNGGNDFTPIGAAGGGAGVPTTQATLQSISGYNPPPSTAIPAPSPNQGTIVSPSDIPGYTNAAGGGGSSANGNGGQAIGAAVPRAGFSVVSHLPVALTAAAAGLGAALVLL</sequence>
<evidence type="ECO:0000313" key="4">
    <source>
        <dbReference type="Proteomes" id="UP001176521"/>
    </source>
</evidence>
<evidence type="ECO:0000313" key="3">
    <source>
        <dbReference type="EMBL" id="KAK0541162.1"/>
    </source>
</evidence>
<evidence type="ECO:0000256" key="2">
    <source>
        <dbReference type="SAM" id="SignalP"/>
    </source>
</evidence>
<proteinExistence type="predicted"/>
<evidence type="ECO:0000256" key="1">
    <source>
        <dbReference type="SAM" id="MobiDB-lite"/>
    </source>
</evidence>
<accession>A0AAN6GIR6</accession>
<dbReference type="EMBL" id="JAPDMQ010000003">
    <property type="protein sequence ID" value="KAK0541162.1"/>
    <property type="molecule type" value="Genomic_DNA"/>
</dbReference>
<gene>
    <name evidence="3" type="ORF">OC842_000121</name>
</gene>
<dbReference type="Proteomes" id="UP001176521">
    <property type="component" value="Unassembled WGS sequence"/>
</dbReference>
<protein>
    <submittedName>
        <fullName evidence="3">Uncharacterized protein</fullName>
    </submittedName>
</protein>
<reference evidence="3" key="1">
    <citation type="journal article" date="2023" name="PhytoFront">
        <title>Draft Genome Resources of Seven Strains of Tilletia horrida, Causal Agent of Kernel Smut of Rice.</title>
        <authorList>
            <person name="Khanal S."/>
            <person name="Antony Babu S."/>
            <person name="Zhou X.G."/>
        </authorList>
    </citation>
    <scope>NUCLEOTIDE SEQUENCE</scope>
    <source>
        <strain evidence="3">TX3</strain>
    </source>
</reference>
<feature type="region of interest" description="Disordered" evidence="1">
    <location>
        <begin position="104"/>
        <end position="126"/>
    </location>
</feature>
<keyword evidence="4" id="KW-1185">Reference proteome</keyword>
<name>A0AAN6GIR6_9BASI</name>
<feature type="signal peptide" evidence="2">
    <location>
        <begin position="1"/>
        <end position="26"/>
    </location>
</feature>